<evidence type="ECO:0000259" key="1">
    <source>
        <dbReference type="Pfam" id="PF12705"/>
    </source>
</evidence>
<organism evidence="2 3">
    <name type="scientific">Roseicella aerolata</name>
    <dbReference type="NCBI Taxonomy" id="2883479"/>
    <lineage>
        <taxon>Bacteria</taxon>
        <taxon>Pseudomonadati</taxon>
        <taxon>Pseudomonadota</taxon>
        <taxon>Alphaproteobacteria</taxon>
        <taxon>Acetobacterales</taxon>
        <taxon>Roseomonadaceae</taxon>
        <taxon>Roseicella</taxon>
    </lineage>
</organism>
<dbReference type="InterPro" id="IPR038726">
    <property type="entry name" value="PDDEXK_AddAB-type"/>
</dbReference>
<gene>
    <name evidence="2" type="primary">addB</name>
    <name evidence="2" type="ORF">LHA35_02220</name>
</gene>
<dbReference type="InterPro" id="IPR014153">
    <property type="entry name" value="Ds_break_AddB"/>
</dbReference>
<evidence type="ECO:0000313" key="2">
    <source>
        <dbReference type="EMBL" id="MCB4820547.1"/>
    </source>
</evidence>
<dbReference type="Proteomes" id="UP001139311">
    <property type="component" value="Unassembled WGS sequence"/>
</dbReference>
<dbReference type="RefSeq" id="WP_226603915.1">
    <property type="nucleotide sequence ID" value="NZ_JAJAQI010000002.1"/>
</dbReference>
<keyword evidence="3" id="KW-1185">Reference proteome</keyword>
<dbReference type="InterPro" id="IPR011604">
    <property type="entry name" value="PDDEXK-like_dom_sf"/>
</dbReference>
<dbReference type="AlphaFoldDB" id="A0A9X1IA00"/>
<protein>
    <submittedName>
        <fullName evidence="2">Double-strand break repair protein AddB</fullName>
    </submittedName>
</protein>
<proteinExistence type="predicted"/>
<sequence length="1038" mass="110763">MNLFDIPAHLPFLDCLAAGVLRAVPGDAPERLSRVTILLPTRRSARALRVAFLRAAVAPEARGHDHGRALLLPRMRALAGLSTEDADELALPALLDLPPAVDPLRRQAVLAGFISRLPKERGGPATPEQAWSLAGALATLLDEIALEEPDLDRLAESPPEALNDHWLERLAALVPETHAAHWQITLTFLRGVMAAWQGWLAQEGLLDIGMRRAQALRAQTRHWQAEPPKDPVIAAGIGVGGTIPAAEELLRVVATELPRGHVVLHGLDAGSAEERVWNAIREAPTHPFCGQQRLLHRLGATREDVKRWPGCTPEDAVALAAPAGRPVLLGMALRPAEGLPAWQSRRPSEWRPAMEGLSQLTAPDAQAEAVAIALTLREALEDPKARAALVTPDRDLARRVSAELARHGVTADDSAGEPLGETPAGAFLRLLTRMAAAGLAPVPLLAALKHPLCAGGWERPRWVSAVRRLEVAALRGARPAPGLEGLRAAARAGLRHERQAEALAEVMALLDVLEAALGDFAALPEGEARPPADLLAAHLAAAEALAATDLMPGGLRLYAGEEGEALAAHLAALEPAMAAMPPVAAAAWPSLFDAAMEGAAAPSLRATRGRDNGAHPRVEILGLLEARLLTFDRVVLGALDETVWPLATDPGPWMSRPMRRDFGLPEPEARIGRVCADFLLAACSAPVAVLSRAARRGGAPTVPARWLTRIETFLEGQDGLKLEASPAMAWAGQLDRPARVEPCARPAPRPAREQRPNRISVTQVETLIADPYAFYARQVLRLHPLDPLDADAGVLDYGNLVHAAMAGFVRRLSNRPWPGDDAARQWWAEAARAALEEASPRPGLAAFWAPRLDRIGGFVIEQEAALRRGAGAIPSVVEVKGELPLRMDGREVVLHAKADRIDILPSGLRILDYKTGEPPSADSVKDGRKPQLTLEAAIAATGGFEGVPAADAAALLYWKLSGGPKPGEEKAAVTEAWLVRQIADQAQTALMGLIADFLLGNRAFVARPHPKRAPAGSDYDHLSRLAEWAGAEDARGGA</sequence>
<dbReference type="EMBL" id="JAJAQI010000002">
    <property type="protein sequence ID" value="MCB4820547.1"/>
    <property type="molecule type" value="Genomic_DNA"/>
</dbReference>
<comment type="caution">
    <text evidence="2">The sequence shown here is derived from an EMBL/GenBank/DDBJ whole genome shotgun (WGS) entry which is preliminary data.</text>
</comment>
<dbReference type="NCBIfam" id="TIGR02786">
    <property type="entry name" value="addB_alphas"/>
    <property type="match status" value="1"/>
</dbReference>
<dbReference type="Gene3D" id="3.90.320.10">
    <property type="match status" value="1"/>
</dbReference>
<name>A0A9X1IA00_9PROT</name>
<evidence type="ECO:0000313" key="3">
    <source>
        <dbReference type="Proteomes" id="UP001139311"/>
    </source>
</evidence>
<dbReference type="InterPro" id="IPR027417">
    <property type="entry name" value="P-loop_NTPase"/>
</dbReference>
<dbReference type="Pfam" id="PF12705">
    <property type="entry name" value="PDDEXK_1"/>
    <property type="match status" value="1"/>
</dbReference>
<dbReference type="SUPFAM" id="SSF52540">
    <property type="entry name" value="P-loop containing nucleoside triphosphate hydrolases"/>
    <property type="match status" value="1"/>
</dbReference>
<reference evidence="2" key="1">
    <citation type="submission" date="2021-10" db="EMBL/GenBank/DDBJ databases">
        <title>Roseicella aerolatum sp. nov., isolated from aerosols of e-waste dismantling site.</title>
        <authorList>
            <person name="Qin T."/>
        </authorList>
    </citation>
    <scope>NUCLEOTIDE SEQUENCE</scope>
    <source>
        <strain evidence="2">GB24</strain>
    </source>
</reference>
<feature type="domain" description="PD-(D/E)XK endonuclease-like" evidence="1">
    <location>
        <begin position="758"/>
        <end position="996"/>
    </location>
</feature>
<accession>A0A9X1IA00</accession>